<proteinExistence type="predicted"/>
<dbReference type="EMBL" id="ML008773">
    <property type="protein sequence ID" value="RKP15564.1"/>
    <property type="molecule type" value="Genomic_DNA"/>
</dbReference>
<evidence type="ECO:0000313" key="2">
    <source>
        <dbReference type="EMBL" id="RKP15564.1"/>
    </source>
</evidence>
<keyword evidence="1" id="KW-0175">Coiled coil</keyword>
<dbReference type="Proteomes" id="UP000281549">
    <property type="component" value="Unassembled WGS sequence"/>
</dbReference>
<evidence type="ECO:0000256" key="1">
    <source>
        <dbReference type="SAM" id="Coils"/>
    </source>
</evidence>
<dbReference type="AlphaFoldDB" id="A0A4P9Y9M7"/>
<feature type="coiled-coil region" evidence="1">
    <location>
        <begin position="18"/>
        <end position="77"/>
    </location>
</feature>
<accession>A0A4P9Y9M7</accession>
<gene>
    <name evidence="2" type="ORF">ROZALSC1DRAFT_26342</name>
</gene>
<organism evidence="2 3">
    <name type="scientific">Rozella allomycis (strain CSF55)</name>
    <dbReference type="NCBI Taxonomy" id="988480"/>
    <lineage>
        <taxon>Eukaryota</taxon>
        <taxon>Fungi</taxon>
        <taxon>Fungi incertae sedis</taxon>
        <taxon>Cryptomycota</taxon>
        <taxon>Cryptomycota incertae sedis</taxon>
        <taxon>Rozella</taxon>
    </lineage>
</organism>
<protein>
    <submittedName>
        <fullName evidence="2">Uncharacterized protein</fullName>
    </submittedName>
</protein>
<reference evidence="3" key="1">
    <citation type="journal article" date="2018" name="Nat. Microbiol.">
        <title>Leveraging single-cell genomics to expand the fungal tree of life.</title>
        <authorList>
            <person name="Ahrendt S.R."/>
            <person name="Quandt C.A."/>
            <person name="Ciobanu D."/>
            <person name="Clum A."/>
            <person name="Salamov A."/>
            <person name="Andreopoulos B."/>
            <person name="Cheng J.F."/>
            <person name="Woyke T."/>
            <person name="Pelin A."/>
            <person name="Henrissat B."/>
            <person name="Reynolds N.K."/>
            <person name="Benny G.L."/>
            <person name="Smith M.E."/>
            <person name="James T.Y."/>
            <person name="Grigoriev I.V."/>
        </authorList>
    </citation>
    <scope>NUCLEOTIDE SEQUENCE [LARGE SCALE GENOMIC DNA]</scope>
    <source>
        <strain evidence="3">CSF55</strain>
    </source>
</reference>
<evidence type="ECO:0000313" key="3">
    <source>
        <dbReference type="Proteomes" id="UP000281549"/>
    </source>
</evidence>
<sequence length="104" mass="11865">MSQPEDTVNPSEELKKFKLKAKIKIQQLQQTVDTLTKENEDLKLSCEESNVRQQEEINKLSNLLKNSEEVVKIMSREKDDLSMRFQDGPSSTTAIVKTIKGLTP</sequence>
<name>A0A4P9Y9M7_ROZAC</name>